<proteinExistence type="predicted"/>
<keyword evidence="2" id="KW-1185">Reference proteome</keyword>
<sequence length="80" mass="8534">AETLGWSFLAVIPYTEVSKTWLEQTLSAPELVIFLGVVQRVNNAVVDGCKQLEQWLGENGVKGGQIPDPGLLGTKVGVPA</sequence>
<evidence type="ECO:0000313" key="1">
    <source>
        <dbReference type="EMBL" id="KAF2622006.1"/>
    </source>
</evidence>
<protein>
    <submittedName>
        <fullName evidence="1">Uncharacterized protein</fullName>
    </submittedName>
</protein>
<dbReference type="EMBL" id="MU006748">
    <property type="protein sequence ID" value="KAF2622006.1"/>
    <property type="molecule type" value="Genomic_DNA"/>
</dbReference>
<organism evidence="1 2">
    <name type="scientific">Macroventuria anomochaeta</name>
    <dbReference type="NCBI Taxonomy" id="301207"/>
    <lineage>
        <taxon>Eukaryota</taxon>
        <taxon>Fungi</taxon>
        <taxon>Dikarya</taxon>
        <taxon>Ascomycota</taxon>
        <taxon>Pezizomycotina</taxon>
        <taxon>Dothideomycetes</taxon>
        <taxon>Pleosporomycetidae</taxon>
        <taxon>Pleosporales</taxon>
        <taxon>Pleosporineae</taxon>
        <taxon>Didymellaceae</taxon>
        <taxon>Macroventuria</taxon>
    </lineage>
</organism>
<feature type="non-terminal residue" evidence="1">
    <location>
        <position position="80"/>
    </location>
</feature>
<gene>
    <name evidence="1" type="ORF">BU25DRAFT_314673</name>
</gene>
<accession>A0ACB6RJF6</accession>
<feature type="non-terminal residue" evidence="1">
    <location>
        <position position="1"/>
    </location>
</feature>
<dbReference type="Proteomes" id="UP000799754">
    <property type="component" value="Unassembled WGS sequence"/>
</dbReference>
<evidence type="ECO:0000313" key="2">
    <source>
        <dbReference type="Proteomes" id="UP000799754"/>
    </source>
</evidence>
<comment type="caution">
    <text evidence="1">The sequence shown here is derived from an EMBL/GenBank/DDBJ whole genome shotgun (WGS) entry which is preliminary data.</text>
</comment>
<reference evidence="1" key="1">
    <citation type="journal article" date="2020" name="Stud. Mycol.">
        <title>101 Dothideomycetes genomes: a test case for predicting lifestyles and emergence of pathogens.</title>
        <authorList>
            <person name="Haridas S."/>
            <person name="Albert R."/>
            <person name="Binder M."/>
            <person name="Bloem J."/>
            <person name="Labutti K."/>
            <person name="Salamov A."/>
            <person name="Andreopoulos B."/>
            <person name="Baker S."/>
            <person name="Barry K."/>
            <person name="Bills G."/>
            <person name="Bluhm B."/>
            <person name="Cannon C."/>
            <person name="Castanera R."/>
            <person name="Culley D."/>
            <person name="Daum C."/>
            <person name="Ezra D."/>
            <person name="Gonzalez J."/>
            <person name="Henrissat B."/>
            <person name="Kuo A."/>
            <person name="Liang C."/>
            <person name="Lipzen A."/>
            <person name="Lutzoni F."/>
            <person name="Magnuson J."/>
            <person name="Mondo S."/>
            <person name="Nolan M."/>
            <person name="Ohm R."/>
            <person name="Pangilinan J."/>
            <person name="Park H.-J."/>
            <person name="Ramirez L."/>
            <person name="Alfaro M."/>
            <person name="Sun H."/>
            <person name="Tritt A."/>
            <person name="Yoshinaga Y."/>
            <person name="Zwiers L.-H."/>
            <person name="Turgeon B."/>
            <person name="Goodwin S."/>
            <person name="Spatafora J."/>
            <person name="Crous P."/>
            <person name="Grigoriev I."/>
        </authorList>
    </citation>
    <scope>NUCLEOTIDE SEQUENCE</scope>
    <source>
        <strain evidence="1">CBS 525.71</strain>
    </source>
</reference>
<name>A0ACB6RJF6_9PLEO</name>